<gene>
    <name evidence="1" type="ORF">LCGC14_0535100</name>
</gene>
<name>A0A0F9SCV1_9ZZZZ</name>
<sequence length="246" mass="28502">MNRDTIIIMVGEKRTGKSWAAMKIAEKLDKNFDPAKQVFFDVGPFLQWFNDTKDSVAVIDEVSVNFANAQTWYAVENRIMRTLLTTQGYKRNTLIMTLPSITHLSKSSFELAHILMASVNTGIFRCYRIKTNQLSRKTYPIGFEMLRFDKPRDDTIAAYEKKKDEWNKSRLAGDLDYIRQLSDVSNFQKQLSMSEYLKGFKLGLMDEDVVKAKIVKMGYSEKDVEMVLKMESMKTEDKSPEPFTYT</sequence>
<accession>A0A0F9SCV1</accession>
<proteinExistence type="predicted"/>
<evidence type="ECO:0000313" key="1">
    <source>
        <dbReference type="EMBL" id="KKN60132.1"/>
    </source>
</evidence>
<reference evidence="1" key="1">
    <citation type="journal article" date="2015" name="Nature">
        <title>Complex archaea that bridge the gap between prokaryotes and eukaryotes.</title>
        <authorList>
            <person name="Spang A."/>
            <person name="Saw J.H."/>
            <person name="Jorgensen S.L."/>
            <person name="Zaremba-Niedzwiedzka K."/>
            <person name="Martijn J."/>
            <person name="Lind A.E."/>
            <person name="van Eijk R."/>
            <person name="Schleper C."/>
            <person name="Guy L."/>
            <person name="Ettema T.J."/>
        </authorList>
    </citation>
    <scope>NUCLEOTIDE SEQUENCE</scope>
</reference>
<organism evidence="1">
    <name type="scientific">marine sediment metagenome</name>
    <dbReference type="NCBI Taxonomy" id="412755"/>
    <lineage>
        <taxon>unclassified sequences</taxon>
        <taxon>metagenomes</taxon>
        <taxon>ecological metagenomes</taxon>
    </lineage>
</organism>
<protein>
    <recommendedName>
        <fullName evidence="2">Zona occludens toxin N-terminal domain-containing protein</fullName>
    </recommendedName>
</protein>
<dbReference type="AlphaFoldDB" id="A0A0F9SCV1"/>
<evidence type="ECO:0008006" key="2">
    <source>
        <dbReference type="Google" id="ProtNLM"/>
    </source>
</evidence>
<dbReference type="EMBL" id="LAZR01000704">
    <property type="protein sequence ID" value="KKN60132.1"/>
    <property type="molecule type" value="Genomic_DNA"/>
</dbReference>
<comment type="caution">
    <text evidence="1">The sequence shown here is derived from an EMBL/GenBank/DDBJ whole genome shotgun (WGS) entry which is preliminary data.</text>
</comment>